<dbReference type="EMBL" id="QORO01000005">
    <property type="protein sequence ID" value="RCK57033.1"/>
    <property type="molecule type" value="Genomic_DNA"/>
</dbReference>
<dbReference type="InterPro" id="IPR009339">
    <property type="entry name" value="DUF998"/>
</dbReference>
<dbReference type="OrthoDB" id="2294590at2"/>
<dbReference type="Proteomes" id="UP000253508">
    <property type="component" value="Unassembled WGS sequence"/>
</dbReference>
<proteinExistence type="predicted"/>
<keyword evidence="1" id="KW-1133">Transmembrane helix</keyword>
<feature type="transmembrane region" description="Helical" evidence="1">
    <location>
        <begin position="67"/>
        <end position="90"/>
    </location>
</feature>
<gene>
    <name evidence="2" type="ORF">DTO57_11995</name>
</gene>
<feature type="transmembrane region" description="Helical" evidence="1">
    <location>
        <begin position="193"/>
        <end position="211"/>
    </location>
</feature>
<evidence type="ECO:0000313" key="2">
    <source>
        <dbReference type="EMBL" id="RCK57033.1"/>
    </source>
</evidence>
<dbReference type="Pfam" id="PF06197">
    <property type="entry name" value="DUF998"/>
    <property type="match status" value="1"/>
</dbReference>
<feature type="transmembrane region" description="Helical" evidence="1">
    <location>
        <begin position="129"/>
        <end position="147"/>
    </location>
</feature>
<accession>A0A367XTS9</accession>
<evidence type="ECO:0000313" key="3">
    <source>
        <dbReference type="Proteomes" id="UP000253508"/>
    </source>
</evidence>
<dbReference type="AlphaFoldDB" id="A0A367XTS9"/>
<organism evidence="2 3">
    <name type="scientific">Microbacterium sorbitolivorans</name>
    <dbReference type="NCBI Taxonomy" id="1867410"/>
    <lineage>
        <taxon>Bacteria</taxon>
        <taxon>Bacillati</taxon>
        <taxon>Actinomycetota</taxon>
        <taxon>Actinomycetes</taxon>
        <taxon>Micrococcales</taxon>
        <taxon>Microbacteriaceae</taxon>
        <taxon>Microbacterium</taxon>
    </lineage>
</organism>
<feature type="transmembrane region" description="Helical" evidence="1">
    <location>
        <begin position="97"/>
        <end position="117"/>
    </location>
</feature>
<feature type="transmembrane region" description="Helical" evidence="1">
    <location>
        <begin position="154"/>
        <end position="173"/>
    </location>
</feature>
<comment type="caution">
    <text evidence="2">The sequence shown here is derived from an EMBL/GenBank/DDBJ whole genome shotgun (WGS) entry which is preliminary data.</text>
</comment>
<keyword evidence="3" id="KW-1185">Reference proteome</keyword>
<protein>
    <submittedName>
        <fullName evidence="2">DUF998 domain-containing protein</fullName>
    </submittedName>
</protein>
<keyword evidence="1" id="KW-0472">Membrane</keyword>
<keyword evidence="1" id="KW-0812">Transmembrane</keyword>
<sequence>MNRYRAGAVAWMASAVIFPVQLLVARRWPQGYSVTHNAISDLGVVGCGQFSEQGQQVRDVCSPWHPLFNAGMAASGVLIMIGAILMYGWWDSRSGRAGMILMALTGLLVSIVGLAPWDIYPGAHDSAALGQAVAQWLAMGMLAAAAGPGRFRQLTIVALVVSIVGFAAFLAALEGAEVPWLGLGGAERISFDTLSLWTALAGVALMTSRGVRDKASTSAC</sequence>
<evidence type="ECO:0000256" key="1">
    <source>
        <dbReference type="SAM" id="Phobius"/>
    </source>
</evidence>
<name>A0A367XTS9_9MICO</name>
<reference evidence="2 3" key="1">
    <citation type="submission" date="2018-07" db="EMBL/GenBank/DDBJ databases">
        <title>Microbacterium endoborsara sp. nov., a novel actinobacterium isolated from Borszczowia aralocaspica.</title>
        <authorList>
            <person name="An D."/>
        </authorList>
    </citation>
    <scope>NUCLEOTIDE SEQUENCE [LARGE SCALE GENOMIC DNA]</scope>
    <source>
        <strain evidence="2 3">C1.15228</strain>
    </source>
</reference>